<feature type="transmembrane region" description="Helical" evidence="1">
    <location>
        <begin position="88"/>
        <end position="107"/>
    </location>
</feature>
<dbReference type="OrthoDB" id="5514691at2"/>
<gene>
    <name evidence="2" type="ORF">DB32_007878</name>
</gene>
<proteinExistence type="predicted"/>
<keyword evidence="1" id="KW-0812">Transmembrane</keyword>
<name>A0A0F6SHN0_9BACT</name>
<accession>A0A0F6SHN0</accession>
<dbReference type="KEGG" id="samy:DB32_007878"/>
<keyword evidence="1" id="KW-0472">Membrane</keyword>
<feature type="transmembrane region" description="Helical" evidence="1">
    <location>
        <begin position="146"/>
        <end position="168"/>
    </location>
</feature>
<dbReference type="AlphaFoldDB" id="A0A0F6SHN0"/>
<organism evidence="2 3">
    <name type="scientific">Sandaracinus amylolyticus</name>
    <dbReference type="NCBI Taxonomy" id="927083"/>
    <lineage>
        <taxon>Bacteria</taxon>
        <taxon>Pseudomonadati</taxon>
        <taxon>Myxococcota</taxon>
        <taxon>Polyangia</taxon>
        <taxon>Polyangiales</taxon>
        <taxon>Sandaracinaceae</taxon>
        <taxon>Sandaracinus</taxon>
    </lineage>
</organism>
<dbReference type="PROSITE" id="PS50096">
    <property type="entry name" value="IQ"/>
    <property type="match status" value="1"/>
</dbReference>
<keyword evidence="3" id="KW-1185">Reference proteome</keyword>
<keyword evidence="1" id="KW-1133">Transmembrane helix</keyword>
<dbReference type="STRING" id="927083.DB32_007878"/>
<evidence type="ECO:0000313" key="2">
    <source>
        <dbReference type="EMBL" id="AKF10729.1"/>
    </source>
</evidence>
<evidence type="ECO:0000313" key="3">
    <source>
        <dbReference type="Proteomes" id="UP000034883"/>
    </source>
</evidence>
<dbReference type="RefSeq" id="WP_053237673.1">
    <property type="nucleotide sequence ID" value="NZ_CP011125.1"/>
</dbReference>
<evidence type="ECO:0000256" key="1">
    <source>
        <dbReference type="SAM" id="Phobius"/>
    </source>
</evidence>
<sequence>MASKDPIVCHVCGFKNAFDATRCVSCGAKLEAVSADYSTEEEAARRNQQTGFELKWVAIAFVIYFVFQAIALAVLPAVIPAYDPFQNVWGILISSLTWFIGGIVVGYVSPGRTFLEPALAAVIATIPTIGYLMWRTPGEPGGGLDPTIMAYVVGGFIGVMLSLFGAFLGEKVQGATRGHRAR</sequence>
<feature type="transmembrane region" description="Helical" evidence="1">
    <location>
        <begin position="114"/>
        <end position="134"/>
    </location>
</feature>
<reference evidence="2 3" key="1">
    <citation type="submission" date="2015-03" db="EMBL/GenBank/DDBJ databases">
        <title>Genome assembly of Sandaracinus amylolyticus DSM 53668.</title>
        <authorList>
            <person name="Sharma G."/>
            <person name="Subramanian S."/>
        </authorList>
    </citation>
    <scope>NUCLEOTIDE SEQUENCE [LARGE SCALE GENOMIC DNA]</scope>
    <source>
        <strain evidence="2 3">DSM 53668</strain>
    </source>
</reference>
<dbReference type="EMBL" id="CP011125">
    <property type="protein sequence ID" value="AKF10729.1"/>
    <property type="molecule type" value="Genomic_DNA"/>
</dbReference>
<dbReference type="Proteomes" id="UP000034883">
    <property type="component" value="Chromosome"/>
</dbReference>
<feature type="transmembrane region" description="Helical" evidence="1">
    <location>
        <begin position="56"/>
        <end position="82"/>
    </location>
</feature>
<protein>
    <submittedName>
        <fullName evidence="2">Uncharacterized protein</fullName>
    </submittedName>
</protein>